<dbReference type="Pfam" id="PF03457">
    <property type="entry name" value="HA"/>
    <property type="match status" value="2"/>
</dbReference>
<organism evidence="4 5">
    <name type="scientific">Cyclotella cryptica</name>
    <dbReference type="NCBI Taxonomy" id="29204"/>
    <lineage>
        <taxon>Eukaryota</taxon>
        <taxon>Sar</taxon>
        <taxon>Stramenopiles</taxon>
        <taxon>Ochrophyta</taxon>
        <taxon>Bacillariophyta</taxon>
        <taxon>Coscinodiscophyceae</taxon>
        <taxon>Thalassiosirophycidae</taxon>
        <taxon>Stephanodiscales</taxon>
        <taxon>Stephanodiscaceae</taxon>
        <taxon>Cyclotella</taxon>
    </lineage>
</organism>
<dbReference type="AlphaFoldDB" id="A0ABD3PV09"/>
<reference evidence="4 5" key="1">
    <citation type="journal article" date="2020" name="G3 (Bethesda)">
        <title>Improved Reference Genome for Cyclotella cryptica CCMP332, a Model for Cell Wall Morphogenesis, Salinity Adaptation, and Lipid Production in Diatoms (Bacillariophyta).</title>
        <authorList>
            <person name="Roberts W.R."/>
            <person name="Downey K.M."/>
            <person name="Ruck E.C."/>
            <person name="Traller J.C."/>
            <person name="Alverson A.J."/>
        </authorList>
    </citation>
    <scope>NUCLEOTIDE SEQUENCE [LARGE SCALE GENOMIC DNA]</scope>
    <source>
        <strain evidence="4 5">CCMP332</strain>
    </source>
</reference>
<dbReference type="Gene3D" id="6.10.140.530">
    <property type="match status" value="2"/>
</dbReference>
<feature type="domain" description="Helicase-associated" evidence="3">
    <location>
        <begin position="199"/>
        <end position="250"/>
    </location>
</feature>
<dbReference type="EMBL" id="JABMIG020000108">
    <property type="protein sequence ID" value="KAL3791878.1"/>
    <property type="molecule type" value="Genomic_DNA"/>
</dbReference>
<comment type="caution">
    <text evidence="4">The sequence shown here is derived from an EMBL/GenBank/DDBJ whole genome shotgun (WGS) entry which is preliminary data.</text>
</comment>
<dbReference type="InterPro" id="IPR005114">
    <property type="entry name" value="Helicase_assoc"/>
</dbReference>
<evidence type="ECO:0000256" key="2">
    <source>
        <dbReference type="SAM" id="SignalP"/>
    </source>
</evidence>
<feature type="region of interest" description="Disordered" evidence="1">
    <location>
        <begin position="523"/>
        <end position="556"/>
    </location>
</feature>
<dbReference type="PANTHER" id="PTHR33418">
    <property type="entry name" value="HELICASE-ASSOCIATED"/>
    <property type="match status" value="1"/>
</dbReference>
<evidence type="ECO:0000313" key="5">
    <source>
        <dbReference type="Proteomes" id="UP001516023"/>
    </source>
</evidence>
<name>A0ABD3PV09_9STRA</name>
<feature type="chain" id="PRO_5044830814" description="Helicase-associated domain-containing protein" evidence="2">
    <location>
        <begin position="22"/>
        <end position="579"/>
    </location>
</feature>
<feature type="compositionally biased region" description="Polar residues" evidence="1">
    <location>
        <begin position="546"/>
        <end position="556"/>
    </location>
</feature>
<dbReference type="PANTHER" id="PTHR33418:SF1">
    <property type="entry name" value="HELICASE-ASSOCIATED DOMAIN-CONTAINING PROTEIN"/>
    <property type="match status" value="1"/>
</dbReference>
<accession>A0ABD3PV09</accession>
<feature type="domain" description="Helicase-associated" evidence="3">
    <location>
        <begin position="121"/>
        <end position="192"/>
    </location>
</feature>
<keyword evidence="5" id="KW-1185">Reference proteome</keyword>
<sequence>MMAAITTRALGFLLTLRIINSACHHFYAEAFLDAIPFLDRIKTHCSKGHSWKITSFIHLDESFVASSLSRHSSMAYIEQRHKRRRRIKTCLPASVEKGNAKKSDDSPKSTATKTKNRHELLFQQRLLELKDFIAENGHGSIPTPYEANPPLGVWAANLRRQFVIREQAEHQSIPYKGYLTQERLSLLQRSGFDFTSLTERQFKMRLEELKDFKEKYGHTLVPEKYDENMALGAWVSNMRTLYRKRRSQSAAETKKKQQKVVDDNGIIKEKGNKNLLKQKISPSKRKRQRSQRLSHLDDEKEKMLDEVGFVWNAIDRKWFEMLEWAKVYAVVNFQLSSARVGNTSISLDAVGDAEDSFNRTDLDHRDSLLLKNYHTFVKNIQDQTLLPYFHPQDEILDLLLDENYTMSVLDRPQPSDPTAPSASLVTTTKSCVKSQSTPSLDYRVRTDDSLHYSLRIWMVNQRSNYHRRIQNEVSPSTAIPSTMTDQRQRALEEINFPWSGRFRNRWEEMQYEVEQEQKKRLELEKERKRKKKLQEEKERLEELKTSKNSASRVLSDSTLVEDDIMSLWGAEEEEDEDDW</sequence>
<proteinExistence type="predicted"/>
<gene>
    <name evidence="4" type="ORF">HJC23_010738</name>
</gene>
<feature type="signal peptide" evidence="2">
    <location>
        <begin position="1"/>
        <end position="21"/>
    </location>
</feature>
<feature type="compositionally biased region" description="Basic and acidic residues" evidence="1">
    <location>
        <begin position="533"/>
        <end position="545"/>
    </location>
</feature>
<protein>
    <recommendedName>
        <fullName evidence="3">Helicase-associated domain-containing protein</fullName>
    </recommendedName>
</protein>
<evidence type="ECO:0000259" key="3">
    <source>
        <dbReference type="Pfam" id="PF03457"/>
    </source>
</evidence>
<dbReference type="Proteomes" id="UP001516023">
    <property type="component" value="Unassembled WGS sequence"/>
</dbReference>
<evidence type="ECO:0000313" key="4">
    <source>
        <dbReference type="EMBL" id="KAL3791878.1"/>
    </source>
</evidence>
<keyword evidence="2" id="KW-0732">Signal</keyword>
<evidence type="ECO:0000256" key="1">
    <source>
        <dbReference type="SAM" id="MobiDB-lite"/>
    </source>
</evidence>